<dbReference type="SUPFAM" id="SSF56399">
    <property type="entry name" value="ADP-ribosylation"/>
    <property type="match status" value="1"/>
</dbReference>
<evidence type="ECO:0000313" key="1">
    <source>
        <dbReference type="EMBL" id="REH49979.1"/>
    </source>
</evidence>
<dbReference type="InterPro" id="IPR009297">
    <property type="entry name" value="DUF952"/>
</dbReference>
<accession>A0A3E0HU85</accession>
<dbReference type="PANTHER" id="PTHR34129">
    <property type="entry name" value="BLR1139 PROTEIN"/>
    <property type="match status" value="1"/>
</dbReference>
<evidence type="ECO:0000313" key="2">
    <source>
        <dbReference type="Proteomes" id="UP000256269"/>
    </source>
</evidence>
<proteinExistence type="predicted"/>
<dbReference type="RefSeq" id="WP_116174520.1">
    <property type="nucleotide sequence ID" value="NZ_CP144375.1"/>
</dbReference>
<dbReference type="EMBL" id="QUNO01000004">
    <property type="protein sequence ID" value="REH49979.1"/>
    <property type="molecule type" value="Genomic_DNA"/>
</dbReference>
<gene>
    <name evidence="1" type="ORF">BCF44_104246</name>
</gene>
<dbReference type="Gene3D" id="3.20.170.20">
    <property type="entry name" value="Protein of unknown function DUF952"/>
    <property type="match status" value="1"/>
</dbReference>
<organism evidence="1 2">
    <name type="scientific">Kutzneria buriramensis</name>
    <dbReference type="NCBI Taxonomy" id="1045776"/>
    <lineage>
        <taxon>Bacteria</taxon>
        <taxon>Bacillati</taxon>
        <taxon>Actinomycetota</taxon>
        <taxon>Actinomycetes</taxon>
        <taxon>Pseudonocardiales</taxon>
        <taxon>Pseudonocardiaceae</taxon>
        <taxon>Kutzneria</taxon>
    </lineage>
</organism>
<comment type="caution">
    <text evidence="1">The sequence shown here is derived from an EMBL/GenBank/DDBJ whole genome shotgun (WGS) entry which is preliminary data.</text>
</comment>
<dbReference type="PANTHER" id="PTHR34129:SF1">
    <property type="entry name" value="DUF952 DOMAIN-CONTAINING PROTEIN"/>
    <property type="match status" value="1"/>
</dbReference>
<dbReference type="Pfam" id="PF06108">
    <property type="entry name" value="DUF952"/>
    <property type="match status" value="1"/>
</dbReference>
<sequence length="117" mass="12432">MILHICSRDEWDAAEEEGALVPASLDEVGFVHCSDFGTLSIPANAVFAGRQDLVLLVIDPAALDAPVRWEAGVPPHPSGIWFPHVYGPVNTGAVVAAMEFLPSAEGGFQLPKELAEL</sequence>
<keyword evidence="2" id="KW-1185">Reference proteome</keyword>
<reference evidence="1 2" key="1">
    <citation type="submission" date="2018-08" db="EMBL/GenBank/DDBJ databases">
        <title>Genomic Encyclopedia of Archaeal and Bacterial Type Strains, Phase II (KMG-II): from individual species to whole genera.</title>
        <authorList>
            <person name="Goeker M."/>
        </authorList>
    </citation>
    <scope>NUCLEOTIDE SEQUENCE [LARGE SCALE GENOMIC DNA]</scope>
    <source>
        <strain evidence="1 2">DSM 45791</strain>
    </source>
</reference>
<dbReference type="OrthoDB" id="5638018at2"/>
<name>A0A3E0HU85_9PSEU</name>
<dbReference type="Proteomes" id="UP000256269">
    <property type="component" value="Unassembled WGS sequence"/>
</dbReference>
<protein>
    <submittedName>
        <fullName evidence="1">Uncharacterized protein (DUF952 family)</fullName>
    </submittedName>
</protein>
<dbReference type="AlphaFoldDB" id="A0A3E0HU85"/>